<evidence type="ECO:0000313" key="2">
    <source>
        <dbReference type="Proteomes" id="UP001238540"/>
    </source>
</evidence>
<accession>A0ABT8BWC1</accession>
<proteinExistence type="predicted"/>
<comment type="caution">
    <text evidence="1">The sequence shown here is derived from an EMBL/GenBank/DDBJ whole genome shotgun (WGS) entry which is preliminary data.</text>
</comment>
<name>A0ABT8BWC1_9VIBR</name>
<keyword evidence="2" id="KW-1185">Reference proteome</keyword>
<sequence length="147" mass="16861">MAMEKGNQSMLERHSDIVIHNLLNRFEKGDLTLLELIADDISLQIDHYKDDTDASWQRCDNKEGFIAILNRLGTDVFPKGTTITGLKSEALGDGWYVTTFDQTFWYGLAEQSVESRTYIVSHELDGKIDYFRENVGTLQYRAEPVYS</sequence>
<gene>
    <name evidence="1" type="ORF">QWZ16_17590</name>
</gene>
<dbReference type="EMBL" id="JAUFQC010000027">
    <property type="protein sequence ID" value="MDN3611415.1"/>
    <property type="molecule type" value="Genomic_DNA"/>
</dbReference>
<protein>
    <recommendedName>
        <fullName evidence="3">DUF4440 domain-containing protein</fullName>
    </recommendedName>
</protein>
<evidence type="ECO:0008006" key="3">
    <source>
        <dbReference type="Google" id="ProtNLM"/>
    </source>
</evidence>
<organism evidence="1 2">
    <name type="scientific">Vibrio ostreicida</name>
    <dbReference type="NCBI Taxonomy" id="526588"/>
    <lineage>
        <taxon>Bacteria</taxon>
        <taxon>Pseudomonadati</taxon>
        <taxon>Pseudomonadota</taxon>
        <taxon>Gammaproteobacteria</taxon>
        <taxon>Vibrionales</taxon>
        <taxon>Vibrionaceae</taxon>
        <taxon>Vibrio</taxon>
    </lineage>
</organism>
<dbReference type="Proteomes" id="UP001238540">
    <property type="component" value="Unassembled WGS sequence"/>
</dbReference>
<evidence type="ECO:0000313" key="1">
    <source>
        <dbReference type="EMBL" id="MDN3611415.1"/>
    </source>
</evidence>
<reference evidence="2" key="1">
    <citation type="journal article" date="2019" name="Int. J. Syst. Evol. Microbiol.">
        <title>The Global Catalogue of Microorganisms (GCM) 10K type strain sequencing project: providing services to taxonomists for standard genome sequencing and annotation.</title>
        <authorList>
            <consortium name="The Broad Institute Genomics Platform"/>
            <consortium name="The Broad Institute Genome Sequencing Center for Infectious Disease"/>
            <person name="Wu L."/>
            <person name="Ma J."/>
        </authorList>
    </citation>
    <scope>NUCLEOTIDE SEQUENCE [LARGE SCALE GENOMIC DNA]</scope>
    <source>
        <strain evidence="2">CECT 7398</strain>
    </source>
</reference>
<dbReference type="RefSeq" id="WP_290312925.1">
    <property type="nucleotide sequence ID" value="NZ_JAUFQC010000027.1"/>
</dbReference>